<comment type="caution">
    <text evidence="2">The sequence shown here is derived from an EMBL/GenBank/DDBJ whole genome shotgun (WGS) entry which is preliminary data.</text>
</comment>
<organism evidence="2 3">
    <name type="scientific">Symbiodinium pilosum</name>
    <name type="common">Dinoflagellate</name>
    <dbReference type="NCBI Taxonomy" id="2952"/>
    <lineage>
        <taxon>Eukaryota</taxon>
        <taxon>Sar</taxon>
        <taxon>Alveolata</taxon>
        <taxon>Dinophyceae</taxon>
        <taxon>Suessiales</taxon>
        <taxon>Symbiodiniaceae</taxon>
        <taxon>Symbiodinium</taxon>
    </lineage>
</organism>
<evidence type="ECO:0000313" key="2">
    <source>
        <dbReference type="EMBL" id="CAE7462484.1"/>
    </source>
</evidence>
<keyword evidence="1" id="KW-0812">Transmembrane</keyword>
<feature type="transmembrane region" description="Helical" evidence="1">
    <location>
        <begin position="236"/>
        <end position="259"/>
    </location>
</feature>
<feature type="transmembrane region" description="Helical" evidence="1">
    <location>
        <begin position="500"/>
        <end position="524"/>
    </location>
</feature>
<proteinExistence type="predicted"/>
<reference evidence="2" key="1">
    <citation type="submission" date="2021-02" db="EMBL/GenBank/DDBJ databases">
        <authorList>
            <person name="Dougan E. K."/>
            <person name="Rhodes N."/>
            <person name="Thang M."/>
            <person name="Chan C."/>
        </authorList>
    </citation>
    <scope>NUCLEOTIDE SEQUENCE</scope>
</reference>
<gene>
    <name evidence="2" type="primary">kmo</name>
    <name evidence="2" type="ORF">SPIL2461_LOCUS11567</name>
</gene>
<dbReference type="OrthoDB" id="432377at2759"/>
<feature type="transmembrane region" description="Helical" evidence="1">
    <location>
        <begin position="417"/>
        <end position="443"/>
    </location>
</feature>
<feature type="transmembrane region" description="Helical" evidence="1">
    <location>
        <begin position="55"/>
        <end position="76"/>
    </location>
</feature>
<feature type="transmembrane region" description="Helical" evidence="1">
    <location>
        <begin position="455"/>
        <end position="471"/>
    </location>
</feature>
<keyword evidence="1" id="KW-0472">Membrane</keyword>
<keyword evidence="1" id="KW-1133">Transmembrane helix</keyword>
<feature type="transmembrane region" description="Helical" evidence="1">
    <location>
        <begin position="357"/>
        <end position="381"/>
    </location>
</feature>
<name>A0A812S0Q5_SYMPI</name>
<evidence type="ECO:0000256" key="1">
    <source>
        <dbReference type="SAM" id="Phobius"/>
    </source>
</evidence>
<dbReference type="Proteomes" id="UP000649617">
    <property type="component" value="Unassembled WGS sequence"/>
</dbReference>
<protein>
    <submittedName>
        <fullName evidence="2">Kmo protein</fullName>
    </submittedName>
</protein>
<evidence type="ECO:0000313" key="3">
    <source>
        <dbReference type="Proteomes" id="UP000649617"/>
    </source>
</evidence>
<accession>A0A812S0Q5</accession>
<feature type="transmembrane region" description="Helical" evidence="1">
    <location>
        <begin position="536"/>
        <end position="557"/>
    </location>
</feature>
<dbReference type="AlphaFoldDB" id="A0A812S0Q5"/>
<dbReference type="EMBL" id="CAJNIZ010022558">
    <property type="protein sequence ID" value="CAE7462484.1"/>
    <property type="molecule type" value="Genomic_DNA"/>
</dbReference>
<feature type="transmembrane region" description="Helical" evidence="1">
    <location>
        <begin position="387"/>
        <end position="405"/>
    </location>
</feature>
<sequence>MCCVFQAQEGRLLATDDQAAEVQDQMEARRLKLVEGVPILSSSPTVTSGQKRCLAFLRILIFTSAAAGLLWLQIWLCVQFGGMWLEAARPTTGVLGRNGTVVDEEDYSCPLQVEVQDPWAYNLAQSLTSQIAITPAGKFAEGLPVVVWYASEEVYRNVNMYIILSFGARTLNPTNLSLSVEKAMTSNEYMTAIHNAFSRNHLNPLAQRSLDGTMFVSDGKMWVNGEWQDIVVTHDWMVISGLAFGLMLLLCFSVLKWICKEIRHDWKFSCDVWVAQYEYLWERAKRKDIFSSDSHTLSEKEMEEALHKKPPKKEGDELHLTFQERLQMCSPFFVLDNFLSNAYTCEEQAGMAVISSLFHAVVFSAVCLIPCYACCLLPAWAPAFNTMISAYGLCIILLGTFYYASVDHGMVRFSLSLLQIACLAFWTILTIVYIVTAIIYLTAMSAIDEDLIPDALSPLGTVAAYTYIIAIKMKDLQRHYMDVLHGKGSKGFILSQISRLGLTTGAIIMLVLEGVAALVALLILQLKVRNTYAGPGMQGNLLSSAILPTYAVVNSIVQLRKSSMSDAVDTVDDITGGIIEVL</sequence>
<keyword evidence="3" id="KW-1185">Reference proteome</keyword>